<evidence type="ECO:0000313" key="3">
    <source>
        <dbReference type="Proteomes" id="UP000503540"/>
    </source>
</evidence>
<dbReference type="SMART" id="SM00829">
    <property type="entry name" value="PKS_ER"/>
    <property type="match status" value="1"/>
</dbReference>
<dbReference type="AlphaFoldDB" id="A0A6G9YN12"/>
<dbReference type="InterPro" id="IPR013154">
    <property type="entry name" value="ADH-like_N"/>
</dbReference>
<dbReference type="InterPro" id="IPR051397">
    <property type="entry name" value="Zn-ADH-like_protein"/>
</dbReference>
<dbReference type="Proteomes" id="UP000503540">
    <property type="component" value="Chromosome"/>
</dbReference>
<dbReference type="Gene3D" id="3.40.50.720">
    <property type="entry name" value="NAD(P)-binding Rossmann-like Domain"/>
    <property type="match status" value="1"/>
</dbReference>
<accession>A0A6G9YN12</accession>
<dbReference type="InterPro" id="IPR036291">
    <property type="entry name" value="NAD(P)-bd_dom_sf"/>
</dbReference>
<dbReference type="InterPro" id="IPR020843">
    <property type="entry name" value="ER"/>
</dbReference>
<protein>
    <submittedName>
        <fullName evidence="2">Zinc-binding dehydrogenase</fullName>
    </submittedName>
</protein>
<proteinExistence type="predicted"/>
<dbReference type="CDD" id="cd08270">
    <property type="entry name" value="MDR4"/>
    <property type="match status" value="1"/>
</dbReference>
<evidence type="ECO:0000259" key="1">
    <source>
        <dbReference type="SMART" id="SM00829"/>
    </source>
</evidence>
<dbReference type="GO" id="GO:0016491">
    <property type="term" value="F:oxidoreductase activity"/>
    <property type="evidence" value="ECO:0007669"/>
    <property type="project" value="InterPro"/>
</dbReference>
<dbReference type="KEGG" id="nah:F5544_33675"/>
<organism evidence="2 3">
    <name type="scientific">Nocardia arthritidis</name>
    <dbReference type="NCBI Taxonomy" id="228602"/>
    <lineage>
        <taxon>Bacteria</taxon>
        <taxon>Bacillati</taxon>
        <taxon>Actinomycetota</taxon>
        <taxon>Actinomycetes</taxon>
        <taxon>Mycobacteriales</taxon>
        <taxon>Nocardiaceae</taxon>
        <taxon>Nocardia</taxon>
    </lineage>
</organism>
<evidence type="ECO:0000313" key="2">
    <source>
        <dbReference type="EMBL" id="QIS14571.1"/>
    </source>
</evidence>
<name>A0A6G9YN12_9NOCA</name>
<feature type="domain" description="Enoyl reductase (ER)" evidence="1">
    <location>
        <begin position="29"/>
        <end position="322"/>
    </location>
</feature>
<dbReference type="Gene3D" id="3.90.180.10">
    <property type="entry name" value="Medium-chain alcohol dehydrogenases, catalytic domain"/>
    <property type="match status" value="1"/>
</dbReference>
<dbReference type="SUPFAM" id="SSF50129">
    <property type="entry name" value="GroES-like"/>
    <property type="match status" value="1"/>
</dbReference>
<reference evidence="2 3" key="1">
    <citation type="journal article" date="2019" name="ACS Chem. Biol.">
        <title>Identification and Mobilization of a Cryptic Antibiotic Biosynthesis Gene Locus from a Human-Pathogenic Nocardia Isolate.</title>
        <authorList>
            <person name="Herisse M."/>
            <person name="Ishida K."/>
            <person name="Porter J.L."/>
            <person name="Howden B."/>
            <person name="Hertweck C."/>
            <person name="Stinear T.P."/>
            <person name="Pidot S.J."/>
        </authorList>
    </citation>
    <scope>NUCLEOTIDE SEQUENCE [LARGE SCALE GENOMIC DNA]</scope>
    <source>
        <strain evidence="2 3">AUSMDU00012717</strain>
    </source>
</reference>
<dbReference type="Pfam" id="PF13602">
    <property type="entry name" value="ADH_zinc_N_2"/>
    <property type="match status" value="1"/>
</dbReference>
<sequence length="325" mass="32898">MTAGLERERNSGFVPRVVEIVKALVYDPTARHGLRLGEAPDPVPGPGQALVQVAAISLNFGEVAYLSKNYVPGGVAGWDASGVVVAAAADGSGPPAGTRVVTFGWNGGWAELRAVDTGELAVLPEGLDHSAAAALPVAGVTALRAVRRLGSILGKRVLITGASGGVGRFSVQLAAQAGAHVVAVVGRPERGIGLTELGAAEVVSGGLAEVREPVSAVIDNVGGQLLADAFALLAPDGLAVSVGKASLEPSTIDFEQARLTNPGARIEAFVVGPGFGPDLAYLASLVAAGRLDPQVDWHSDWERVGDAAEALLTRKVAGKAVLDVG</sequence>
<dbReference type="EMBL" id="CP046172">
    <property type="protein sequence ID" value="QIS14571.1"/>
    <property type="molecule type" value="Genomic_DNA"/>
</dbReference>
<dbReference type="SUPFAM" id="SSF51735">
    <property type="entry name" value="NAD(P)-binding Rossmann-fold domains"/>
    <property type="match status" value="1"/>
</dbReference>
<dbReference type="Pfam" id="PF08240">
    <property type="entry name" value="ADH_N"/>
    <property type="match status" value="1"/>
</dbReference>
<dbReference type="PANTHER" id="PTHR43677">
    <property type="entry name" value="SHORT-CHAIN DEHYDROGENASE/REDUCTASE"/>
    <property type="match status" value="1"/>
</dbReference>
<dbReference type="PANTHER" id="PTHR43677:SF4">
    <property type="entry name" value="QUINONE OXIDOREDUCTASE-LIKE PROTEIN 2"/>
    <property type="match status" value="1"/>
</dbReference>
<keyword evidence="3" id="KW-1185">Reference proteome</keyword>
<gene>
    <name evidence="2" type="ORF">F5544_33675</name>
</gene>
<dbReference type="InterPro" id="IPR011032">
    <property type="entry name" value="GroES-like_sf"/>
</dbReference>